<keyword evidence="1" id="KW-0732">Signal</keyword>
<dbReference type="KEGG" id="rue:DT065_05475"/>
<dbReference type="EMBL" id="CP031092">
    <property type="protein sequence ID" value="AXF55523.1"/>
    <property type="molecule type" value="Genomic_DNA"/>
</dbReference>
<dbReference type="InterPro" id="IPR019454">
    <property type="entry name" value="Lipoprot_YkyA-like"/>
</dbReference>
<evidence type="ECO:0000313" key="2">
    <source>
        <dbReference type="EMBL" id="AXF55523.1"/>
    </source>
</evidence>
<dbReference type="Pfam" id="PF10368">
    <property type="entry name" value="YkyA"/>
    <property type="match status" value="1"/>
</dbReference>
<name>A0A345BX42_9BACI</name>
<dbReference type="Gene3D" id="1.20.120.570">
    <property type="entry name" value="YkyA-like"/>
    <property type="match status" value="1"/>
</dbReference>
<dbReference type="InterPro" id="IPR036785">
    <property type="entry name" value="YkyA-like_sf"/>
</dbReference>
<reference evidence="2 3" key="1">
    <citation type="journal article" date="2018" name="J. Microbiol.">
        <title>Salicibibacter kimchii gen. nov., sp. nov., a moderately halophilic and alkalitolerant bacterium in the family Bacillaceae, isolated from kimchi.</title>
        <authorList>
            <person name="Jang J.Y."/>
            <person name="Oh Y.J."/>
            <person name="Lim S.K."/>
            <person name="Park H.K."/>
            <person name="Lee C."/>
            <person name="Kim J.Y."/>
            <person name="Lee M.A."/>
            <person name="Choi H.J."/>
        </authorList>
    </citation>
    <scope>NUCLEOTIDE SEQUENCE [LARGE SCALE GENOMIC DNA]</scope>
    <source>
        <strain evidence="2 3">NKC1-1</strain>
    </source>
</reference>
<keyword evidence="3" id="KW-1185">Reference proteome</keyword>
<dbReference type="SUPFAM" id="SSF140423">
    <property type="entry name" value="MW0975(SA0943)-like"/>
    <property type="match status" value="1"/>
</dbReference>
<proteinExistence type="predicted"/>
<evidence type="ECO:0008006" key="4">
    <source>
        <dbReference type="Google" id="ProtNLM"/>
    </source>
</evidence>
<evidence type="ECO:0000256" key="1">
    <source>
        <dbReference type="SAM" id="SignalP"/>
    </source>
</evidence>
<feature type="signal peptide" evidence="1">
    <location>
        <begin position="1"/>
        <end position="22"/>
    </location>
</feature>
<dbReference type="PROSITE" id="PS51257">
    <property type="entry name" value="PROKAR_LIPOPROTEIN"/>
    <property type="match status" value="1"/>
</dbReference>
<dbReference type="OrthoDB" id="2576511at2"/>
<dbReference type="AlphaFoldDB" id="A0A345BX42"/>
<organism evidence="2 3">
    <name type="scientific">Salicibibacter kimchii</name>
    <dbReference type="NCBI Taxonomy" id="2099786"/>
    <lineage>
        <taxon>Bacteria</taxon>
        <taxon>Bacillati</taxon>
        <taxon>Bacillota</taxon>
        <taxon>Bacilli</taxon>
        <taxon>Bacillales</taxon>
        <taxon>Bacillaceae</taxon>
        <taxon>Salicibibacter</taxon>
    </lineage>
</organism>
<sequence length="214" mass="24471">MRTKAYVIVLGASVLWALTACSEPEQSLQMHLEEAVEVEETFVEQQAPIVAAEEAEKERFEEMIELGLSEMEEIEVLAEEAIAYVDEREARMDAERKSLSEANQVVEEGAVHVREMDEEEVRAKAEAVIGVMGQRYEAHGDLYEAYAEGLRLDRELYEMLVDEDLAFEDLEAHVDAINDTYETVDDHKETFNEHTATFNDRKEEFYRLAGLGQE</sequence>
<feature type="chain" id="PRO_5038443216" description="Lipoprotein" evidence="1">
    <location>
        <begin position="23"/>
        <end position="214"/>
    </location>
</feature>
<accession>A0A345BX42</accession>
<protein>
    <recommendedName>
        <fullName evidence="4">Lipoprotein</fullName>
    </recommendedName>
</protein>
<gene>
    <name evidence="2" type="ORF">DT065_05475</name>
</gene>
<evidence type="ECO:0000313" key="3">
    <source>
        <dbReference type="Proteomes" id="UP000252100"/>
    </source>
</evidence>
<dbReference type="Proteomes" id="UP000252100">
    <property type="component" value="Chromosome"/>
</dbReference>
<dbReference type="RefSeq" id="WP_114371569.1">
    <property type="nucleotide sequence ID" value="NZ_CP031092.1"/>
</dbReference>